<evidence type="ECO:0000256" key="1">
    <source>
        <dbReference type="SAM" id="Phobius"/>
    </source>
</evidence>
<feature type="transmembrane region" description="Helical" evidence="1">
    <location>
        <begin position="50"/>
        <end position="68"/>
    </location>
</feature>
<gene>
    <name evidence="2" type="ORF">GCM10010339_92780</name>
</gene>
<dbReference type="AlphaFoldDB" id="A0A918YUQ8"/>
<dbReference type="Gene3D" id="3.40.47.10">
    <property type="match status" value="1"/>
</dbReference>
<reference evidence="2" key="2">
    <citation type="submission" date="2020-09" db="EMBL/GenBank/DDBJ databases">
        <authorList>
            <person name="Sun Q."/>
            <person name="Ohkuma M."/>
        </authorList>
    </citation>
    <scope>NUCLEOTIDE SEQUENCE</scope>
    <source>
        <strain evidence="2">JCM 4714</strain>
    </source>
</reference>
<dbReference type="InterPro" id="IPR016039">
    <property type="entry name" value="Thiolase-like"/>
</dbReference>
<protein>
    <submittedName>
        <fullName evidence="2">Uncharacterized protein</fullName>
    </submittedName>
</protein>
<sequence length="89" mass="9245">MPLPPGWAISCRSPRPWPWTDTTPASYIQHHTVGGTASALDIQQACNSGISALALALALALAAGYLSAGRSAAAALITTADRYILPDNR</sequence>
<dbReference type="Proteomes" id="UP000655443">
    <property type="component" value="Unassembled WGS sequence"/>
</dbReference>
<reference evidence="2" key="1">
    <citation type="journal article" date="2014" name="Int. J. Syst. Evol. Microbiol.">
        <title>Complete genome sequence of Corynebacterium casei LMG S-19264T (=DSM 44701T), isolated from a smear-ripened cheese.</title>
        <authorList>
            <consortium name="US DOE Joint Genome Institute (JGI-PGF)"/>
            <person name="Walter F."/>
            <person name="Albersmeier A."/>
            <person name="Kalinowski J."/>
            <person name="Ruckert C."/>
        </authorList>
    </citation>
    <scope>NUCLEOTIDE SEQUENCE</scope>
    <source>
        <strain evidence="2">JCM 4714</strain>
    </source>
</reference>
<organism evidence="2 3">
    <name type="scientific">Streptomyces alanosinicus</name>
    <dbReference type="NCBI Taxonomy" id="68171"/>
    <lineage>
        <taxon>Bacteria</taxon>
        <taxon>Bacillati</taxon>
        <taxon>Actinomycetota</taxon>
        <taxon>Actinomycetes</taxon>
        <taxon>Kitasatosporales</taxon>
        <taxon>Streptomycetaceae</taxon>
        <taxon>Streptomyces</taxon>
    </lineage>
</organism>
<accession>A0A918YUQ8</accession>
<dbReference type="EMBL" id="BMVG01000074">
    <property type="protein sequence ID" value="GHE16072.1"/>
    <property type="molecule type" value="Genomic_DNA"/>
</dbReference>
<keyword evidence="1" id="KW-1133">Transmembrane helix</keyword>
<comment type="caution">
    <text evidence="2">The sequence shown here is derived from an EMBL/GenBank/DDBJ whole genome shotgun (WGS) entry which is preliminary data.</text>
</comment>
<evidence type="ECO:0000313" key="2">
    <source>
        <dbReference type="EMBL" id="GHE16072.1"/>
    </source>
</evidence>
<dbReference type="GO" id="GO:0016747">
    <property type="term" value="F:acyltransferase activity, transferring groups other than amino-acyl groups"/>
    <property type="evidence" value="ECO:0007669"/>
    <property type="project" value="UniProtKB-ARBA"/>
</dbReference>
<proteinExistence type="predicted"/>
<evidence type="ECO:0000313" key="3">
    <source>
        <dbReference type="Proteomes" id="UP000655443"/>
    </source>
</evidence>
<name>A0A918YUQ8_9ACTN</name>
<dbReference type="SUPFAM" id="SSF53901">
    <property type="entry name" value="Thiolase-like"/>
    <property type="match status" value="1"/>
</dbReference>
<keyword evidence="1" id="KW-0472">Membrane</keyword>
<keyword evidence="1" id="KW-0812">Transmembrane</keyword>
<keyword evidence="3" id="KW-1185">Reference proteome</keyword>